<feature type="compositionally biased region" description="Basic and acidic residues" evidence="1">
    <location>
        <begin position="341"/>
        <end position="352"/>
    </location>
</feature>
<sequence length="414" mass="46206">MNGLKLMGSISLVFGIVLLLVKFLSPLKKVEVSLILKLILMFFADRLLPLLSTPVVKGLAFWRAVFKINDLKIEVKTGFWGACTYYEELSDSSELDFVRGKNKRKRKPDTDVQVKCTKAKAGYSFKMDSTVPDAAGELSSTQTFFLFWLVIGKLTLPHLQLKWHPAFDLIALFFSTAAFIALISFALSFSPNYYQWKHAAILALSSSVLGFGTFLACVVVFAGLTRETRLTESATTIPLYGALQGCTFFPLSASILLGIGASLLWLSYRQEFFKLHRRASRAAENRTSSTPETTLPPPTLGNAGISREEWGQRPRESRHGTEIPREVYDSNSSADDEVSQEDSRELELEEIRSPYTQHPSEADDERDTETESQNSILESSSLASASLSYIHPSDGLPPPPPLQLRHDTRLRPTR</sequence>
<dbReference type="OrthoDB" id="2503300at2759"/>
<proteinExistence type="predicted"/>
<dbReference type="EMBL" id="LAVV01010387">
    <property type="protein sequence ID" value="KNZ49114.1"/>
    <property type="molecule type" value="Genomic_DNA"/>
</dbReference>
<keyword evidence="2" id="KW-0472">Membrane</keyword>
<feature type="transmembrane region" description="Helical" evidence="2">
    <location>
        <begin position="32"/>
        <end position="51"/>
    </location>
</feature>
<protein>
    <submittedName>
        <fullName evidence="3">Uncharacterized protein</fullName>
    </submittedName>
</protein>
<gene>
    <name evidence="3" type="ORF">VP01_51g4</name>
</gene>
<feature type="transmembrane region" description="Helical" evidence="2">
    <location>
        <begin position="201"/>
        <end position="222"/>
    </location>
</feature>
<feature type="transmembrane region" description="Helical" evidence="2">
    <location>
        <begin position="169"/>
        <end position="189"/>
    </location>
</feature>
<evidence type="ECO:0000256" key="2">
    <source>
        <dbReference type="SAM" id="Phobius"/>
    </source>
</evidence>
<comment type="caution">
    <text evidence="3">The sequence shown here is derived from an EMBL/GenBank/DDBJ whole genome shotgun (WGS) entry which is preliminary data.</text>
</comment>
<organism evidence="3 4">
    <name type="scientific">Puccinia sorghi</name>
    <dbReference type="NCBI Taxonomy" id="27349"/>
    <lineage>
        <taxon>Eukaryota</taxon>
        <taxon>Fungi</taxon>
        <taxon>Dikarya</taxon>
        <taxon>Basidiomycota</taxon>
        <taxon>Pucciniomycotina</taxon>
        <taxon>Pucciniomycetes</taxon>
        <taxon>Pucciniales</taxon>
        <taxon>Pucciniaceae</taxon>
        <taxon>Puccinia</taxon>
    </lineage>
</organism>
<keyword evidence="2" id="KW-0812">Transmembrane</keyword>
<dbReference type="VEuPathDB" id="FungiDB:VP01_51g4"/>
<feature type="region of interest" description="Disordered" evidence="1">
    <location>
        <begin position="283"/>
        <end position="414"/>
    </location>
</feature>
<evidence type="ECO:0000256" key="1">
    <source>
        <dbReference type="SAM" id="MobiDB-lite"/>
    </source>
</evidence>
<evidence type="ECO:0000313" key="4">
    <source>
        <dbReference type="Proteomes" id="UP000037035"/>
    </source>
</evidence>
<dbReference type="AlphaFoldDB" id="A0A0L6UKQ0"/>
<keyword evidence="4" id="KW-1185">Reference proteome</keyword>
<name>A0A0L6UKQ0_9BASI</name>
<accession>A0A0L6UKQ0</accession>
<feature type="compositionally biased region" description="Basic and acidic residues" evidence="1">
    <location>
        <begin position="404"/>
        <end position="414"/>
    </location>
</feature>
<feature type="compositionally biased region" description="Low complexity" evidence="1">
    <location>
        <begin position="379"/>
        <end position="388"/>
    </location>
</feature>
<reference evidence="3 4" key="1">
    <citation type="submission" date="2015-08" db="EMBL/GenBank/DDBJ databases">
        <title>Next Generation Sequencing and Analysis of the Genome of Puccinia sorghi L Schw, the Causal Agent of Maize Common Rust.</title>
        <authorList>
            <person name="Rochi L."/>
            <person name="Burguener G."/>
            <person name="Darino M."/>
            <person name="Turjanski A."/>
            <person name="Kreff E."/>
            <person name="Dieguez M.J."/>
            <person name="Sacco F."/>
        </authorList>
    </citation>
    <scope>NUCLEOTIDE SEQUENCE [LARGE SCALE GENOMIC DNA]</scope>
    <source>
        <strain evidence="3 4">RO10H11247</strain>
    </source>
</reference>
<evidence type="ECO:0000313" key="3">
    <source>
        <dbReference type="EMBL" id="KNZ49114.1"/>
    </source>
</evidence>
<keyword evidence="2" id="KW-1133">Transmembrane helix</keyword>
<dbReference type="Proteomes" id="UP000037035">
    <property type="component" value="Unassembled WGS sequence"/>
</dbReference>
<feature type="transmembrane region" description="Helical" evidence="2">
    <location>
        <begin position="6"/>
        <end position="25"/>
    </location>
</feature>
<feature type="compositionally biased region" description="Basic and acidic residues" evidence="1">
    <location>
        <begin position="306"/>
        <end position="328"/>
    </location>
</feature>
<feature type="transmembrane region" description="Helical" evidence="2">
    <location>
        <begin position="242"/>
        <end position="268"/>
    </location>
</feature>